<dbReference type="InterPro" id="IPR050967">
    <property type="entry name" value="Thiamine_Salvage_TenA"/>
</dbReference>
<dbReference type="BioCyc" id="HAUR316274:GHYA-2467-MONOMER"/>
<dbReference type="AlphaFoldDB" id="A9AZD5"/>
<sequence>MVFMDYAANFWQANRLLAQACLQHPFVQGLATGQLSVERFADYIGQDSFFLQSFARAYSLAAAKAPNWASVCTFHQLAGGVIQELQLHQAFAADWQVDLNVVQPNPATQRYTDFLQLTAWSSDLGTLAAAMAPCMRLYAYLGQNLASTQAASQRYSAWIETYSSNEFEALVRQLEQLVNQHSYNLASAAQAYRYAMQCEYDFFEAVWSN</sequence>
<organism evidence="3 4">
    <name type="scientific">Herpetosiphon aurantiacus (strain ATCC 23779 / DSM 785 / 114-95)</name>
    <dbReference type="NCBI Taxonomy" id="316274"/>
    <lineage>
        <taxon>Bacteria</taxon>
        <taxon>Bacillati</taxon>
        <taxon>Chloroflexota</taxon>
        <taxon>Chloroflexia</taxon>
        <taxon>Herpetosiphonales</taxon>
        <taxon>Herpetosiphonaceae</taxon>
        <taxon>Herpetosiphon</taxon>
    </lineage>
</organism>
<dbReference type="GO" id="GO:0005829">
    <property type="term" value="C:cytosol"/>
    <property type="evidence" value="ECO:0007669"/>
    <property type="project" value="TreeGrafter"/>
</dbReference>
<dbReference type="EMBL" id="CP000875">
    <property type="protein sequence ID" value="ABX05079.1"/>
    <property type="molecule type" value="Genomic_DNA"/>
</dbReference>
<evidence type="ECO:0000313" key="4">
    <source>
        <dbReference type="Proteomes" id="UP000000787"/>
    </source>
</evidence>
<dbReference type="STRING" id="316274.Haur_2439"/>
<dbReference type="CDD" id="cd19368">
    <property type="entry name" value="TenA_C_AtTH2-like"/>
    <property type="match status" value="1"/>
</dbReference>
<protein>
    <submittedName>
        <fullName evidence="3">Transcriptional activator, TenA family</fullName>
    </submittedName>
</protein>
<dbReference type="HOGENOM" id="CLU_077537_3_0_0"/>
<proteinExistence type="predicted"/>
<dbReference type="PANTHER" id="PTHR43198">
    <property type="entry name" value="BIFUNCTIONAL TH2 PROTEIN"/>
    <property type="match status" value="1"/>
</dbReference>
<dbReference type="PANTHER" id="PTHR43198:SF2">
    <property type="entry name" value="SI:CH1073-67J19.1-RELATED"/>
    <property type="match status" value="1"/>
</dbReference>
<gene>
    <name evidence="3" type="ordered locus">Haur_2439</name>
</gene>
<accession>A9AZD5</accession>
<dbReference type="Pfam" id="PF03070">
    <property type="entry name" value="TENA_THI-4"/>
    <property type="match status" value="1"/>
</dbReference>
<dbReference type="InterPro" id="IPR004305">
    <property type="entry name" value="Thiaminase-2/PQQC"/>
</dbReference>
<dbReference type="SUPFAM" id="SSF48613">
    <property type="entry name" value="Heme oxygenase-like"/>
    <property type="match status" value="1"/>
</dbReference>
<dbReference type="KEGG" id="hau:Haur_2439"/>
<dbReference type="FunCoup" id="A9AZD5">
    <property type="interactions" value="92"/>
</dbReference>
<evidence type="ECO:0000259" key="2">
    <source>
        <dbReference type="Pfam" id="PF03070"/>
    </source>
</evidence>
<evidence type="ECO:0000313" key="3">
    <source>
        <dbReference type="EMBL" id="ABX05079.1"/>
    </source>
</evidence>
<reference evidence="3 4" key="1">
    <citation type="journal article" date="2011" name="Stand. Genomic Sci.">
        <title>Complete genome sequence of the filamentous gliding predatory bacterium Herpetosiphon aurantiacus type strain (114-95(T)).</title>
        <authorList>
            <person name="Kiss H."/>
            <person name="Nett M."/>
            <person name="Domin N."/>
            <person name="Martin K."/>
            <person name="Maresca J.A."/>
            <person name="Copeland A."/>
            <person name="Lapidus A."/>
            <person name="Lucas S."/>
            <person name="Berry K.W."/>
            <person name="Glavina Del Rio T."/>
            <person name="Dalin E."/>
            <person name="Tice H."/>
            <person name="Pitluck S."/>
            <person name="Richardson P."/>
            <person name="Bruce D."/>
            <person name="Goodwin L."/>
            <person name="Han C."/>
            <person name="Detter J.C."/>
            <person name="Schmutz J."/>
            <person name="Brettin T."/>
            <person name="Land M."/>
            <person name="Hauser L."/>
            <person name="Kyrpides N.C."/>
            <person name="Ivanova N."/>
            <person name="Goker M."/>
            <person name="Woyke T."/>
            <person name="Klenk H.P."/>
            <person name="Bryant D.A."/>
        </authorList>
    </citation>
    <scope>NUCLEOTIDE SEQUENCE [LARGE SCALE GENOMIC DNA]</scope>
    <source>
        <strain evidence="4">ATCC 23779 / DSM 785 / 114-95</strain>
    </source>
</reference>
<name>A9AZD5_HERA2</name>
<dbReference type="Proteomes" id="UP000000787">
    <property type="component" value="Chromosome"/>
</dbReference>
<dbReference type="eggNOG" id="COG0819">
    <property type="taxonomic scope" value="Bacteria"/>
</dbReference>
<dbReference type="InParanoid" id="A9AZD5"/>
<dbReference type="Gene3D" id="1.20.910.10">
    <property type="entry name" value="Heme oxygenase-like"/>
    <property type="match status" value="1"/>
</dbReference>
<evidence type="ECO:0000256" key="1">
    <source>
        <dbReference type="ARBA" id="ARBA00004948"/>
    </source>
</evidence>
<feature type="domain" description="Thiaminase-2/PQQC" evidence="2">
    <location>
        <begin position="11"/>
        <end position="207"/>
    </location>
</feature>
<dbReference type="InterPro" id="IPR016084">
    <property type="entry name" value="Haem_Oase-like_multi-hlx"/>
</dbReference>
<comment type="pathway">
    <text evidence="1">Cofactor biosynthesis; thiamine diphosphate biosynthesis.</text>
</comment>
<keyword evidence="4" id="KW-1185">Reference proteome</keyword>